<dbReference type="AlphaFoldDB" id="A0A3G1L1M9"/>
<dbReference type="Pfam" id="PF00563">
    <property type="entry name" value="EAL"/>
    <property type="match status" value="1"/>
</dbReference>
<proteinExistence type="predicted"/>
<dbReference type="InterPro" id="IPR029787">
    <property type="entry name" value="Nucleotide_cyclase"/>
</dbReference>
<evidence type="ECO:0000256" key="1">
    <source>
        <dbReference type="PROSITE-ProRule" id="PRU00703"/>
    </source>
</evidence>
<evidence type="ECO:0000313" key="5">
    <source>
        <dbReference type="EMBL" id="ATW28696.1"/>
    </source>
</evidence>
<evidence type="ECO:0000313" key="6">
    <source>
        <dbReference type="Proteomes" id="UP000323521"/>
    </source>
</evidence>
<accession>A0A3G1L1M9</accession>
<dbReference type="InterPro" id="IPR000644">
    <property type="entry name" value="CBS_dom"/>
</dbReference>
<dbReference type="EMBL" id="CP017634">
    <property type="protein sequence ID" value="ATW28696.1"/>
    <property type="molecule type" value="Genomic_DNA"/>
</dbReference>
<gene>
    <name evidence="5" type="ORF">DCMF_17185</name>
</gene>
<dbReference type="SMART" id="SM00052">
    <property type="entry name" value="EAL"/>
    <property type="match status" value="1"/>
</dbReference>
<dbReference type="SUPFAM" id="SSF55073">
    <property type="entry name" value="Nucleotide cyclase"/>
    <property type="match status" value="1"/>
</dbReference>
<dbReference type="InterPro" id="IPR050706">
    <property type="entry name" value="Cyclic-di-GMP_PDE-like"/>
</dbReference>
<sequence>MKQIIENKNLTMVYQPLVSLETGEIIGYEALCRGPKESRFASPAILFPLAEENGVLYSLEKACRELAIKNAWDFAGKGKLFLNINPQVINDPQFTAGMTKELLKETGFAPQNVVFEITERTSIKDFVSFKNILYHYRKQGYSVAIDDAGAGYSSLQAIAELRPDFIKIDTSLIRDIDRDPVKEALLETFVLFSQKINAKIIAEGIERAEELKKLQELGVDLGQGFFLARPAYPLPPVSPEANKILSAKQSAREITNNLGMIAEITYPALLIHPETTVGEVYSAFEENPNWEGLPVGRDAVPGGLIMRDKLFHHLATQHGFALYHNRPIKILMDSEPLIVNQSVSIEKVAQLAMGRNTQRLYDCVIVVDNGKIIGTVCVRNLLDFINNKQIDLARNANPLTGLPGNIKIQDQLTSLIYHHKPFSVIYLDLDNFKAYNDKYGFERGDQAILFTSKILTQSVALCSLQRPFIGHIGGDDFIIIIDQPECADRLCQEVIRLFDEKISSLYEEEDRNAGGVLAKSRTGRKEFFPFMSISIAVVDNIPGHFQNHLQIGEIAAELKRYAKSQPGSLYVKNQRQR</sequence>
<dbReference type="PROSITE" id="PS50883">
    <property type="entry name" value="EAL"/>
    <property type="match status" value="1"/>
</dbReference>
<evidence type="ECO:0000259" key="2">
    <source>
        <dbReference type="PROSITE" id="PS50883"/>
    </source>
</evidence>
<dbReference type="SUPFAM" id="SSF141868">
    <property type="entry name" value="EAL domain-like"/>
    <property type="match status" value="1"/>
</dbReference>
<keyword evidence="6" id="KW-1185">Reference proteome</keyword>
<dbReference type="Gene3D" id="3.20.20.450">
    <property type="entry name" value="EAL domain"/>
    <property type="match status" value="1"/>
</dbReference>
<dbReference type="InterPro" id="IPR043128">
    <property type="entry name" value="Rev_trsase/Diguanyl_cyclase"/>
</dbReference>
<dbReference type="PANTHER" id="PTHR33121">
    <property type="entry name" value="CYCLIC DI-GMP PHOSPHODIESTERASE PDEF"/>
    <property type="match status" value="1"/>
</dbReference>
<name>A0A3G1L1M9_FORW1</name>
<dbReference type="Gene3D" id="3.10.580.10">
    <property type="entry name" value="CBS-domain"/>
    <property type="match status" value="1"/>
</dbReference>
<dbReference type="SMART" id="SM00267">
    <property type="entry name" value="GGDEF"/>
    <property type="match status" value="1"/>
</dbReference>
<dbReference type="SUPFAM" id="SSF54631">
    <property type="entry name" value="CBS-domain pair"/>
    <property type="match status" value="1"/>
</dbReference>
<dbReference type="InterPro" id="IPR046342">
    <property type="entry name" value="CBS_dom_sf"/>
</dbReference>
<protein>
    <recommendedName>
        <fullName evidence="7">GGDEF domain-containing protein</fullName>
    </recommendedName>
</protein>
<keyword evidence="1" id="KW-0129">CBS domain</keyword>
<dbReference type="NCBIfam" id="TIGR00254">
    <property type="entry name" value="GGDEF"/>
    <property type="match status" value="1"/>
</dbReference>
<evidence type="ECO:0000259" key="3">
    <source>
        <dbReference type="PROSITE" id="PS50887"/>
    </source>
</evidence>
<dbReference type="PROSITE" id="PS51371">
    <property type="entry name" value="CBS"/>
    <property type="match status" value="1"/>
</dbReference>
<feature type="domain" description="GGDEF" evidence="3">
    <location>
        <begin position="420"/>
        <end position="576"/>
    </location>
</feature>
<evidence type="ECO:0008006" key="7">
    <source>
        <dbReference type="Google" id="ProtNLM"/>
    </source>
</evidence>
<organism evidence="5 6">
    <name type="scientific">Formimonas warabiya</name>
    <dbReference type="NCBI Taxonomy" id="1761012"/>
    <lineage>
        <taxon>Bacteria</taxon>
        <taxon>Bacillati</taxon>
        <taxon>Bacillota</taxon>
        <taxon>Clostridia</taxon>
        <taxon>Eubacteriales</taxon>
        <taxon>Peptococcaceae</taxon>
        <taxon>Candidatus Formimonas</taxon>
    </lineage>
</organism>
<reference evidence="5 6" key="1">
    <citation type="submission" date="2016-10" db="EMBL/GenBank/DDBJ databases">
        <title>Complete Genome Sequence of Peptococcaceae strain DCMF.</title>
        <authorList>
            <person name="Edwards R.J."/>
            <person name="Holland S.I."/>
            <person name="Deshpande N.P."/>
            <person name="Wong Y.K."/>
            <person name="Ertan H."/>
            <person name="Manefield M."/>
            <person name="Russell T.L."/>
            <person name="Lee M.J."/>
        </authorList>
    </citation>
    <scope>NUCLEOTIDE SEQUENCE [LARGE SCALE GENOMIC DNA]</scope>
    <source>
        <strain evidence="5 6">DCMF</strain>
    </source>
</reference>
<feature type="domain" description="EAL" evidence="2">
    <location>
        <begin position="1"/>
        <end position="244"/>
    </location>
</feature>
<dbReference type="InterPro" id="IPR001633">
    <property type="entry name" value="EAL_dom"/>
</dbReference>
<evidence type="ECO:0000259" key="4">
    <source>
        <dbReference type="PROSITE" id="PS51371"/>
    </source>
</evidence>
<dbReference type="CDD" id="cd01948">
    <property type="entry name" value="EAL"/>
    <property type="match status" value="1"/>
</dbReference>
<feature type="domain" description="CBS" evidence="4">
    <location>
        <begin position="332"/>
        <end position="392"/>
    </location>
</feature>
<dbReference type="InterPro" id="IPR035919">
    <property type="entry name" value="EAL_sf"/>
</dbReference>
<dbReference type="PROSITE" id="PS50887">
    <property type="entry name" value="GGDEF"/>
    <property type="match status" value="1"/>
</dbReference>
<dbReference type="InterPro" id="IPR000160">
    <property type="entry name" value="GGDEF_dom"/>
</dbReference>
<dbReference type="KEGG" id="fwa:DCMF_17185"/>
<dbReference type="Pfam" id="PF00571">
    <property type="entry name" value="CBS"/>
    <property type="match status" value="1"/>
</dbReference>
<dbReference type="GO" id="GO:0071111">
    <property type="term" value="F:cyclic-guanylate-specific phosphodiesterase activity"/>
    <property type="evidence" value="ECO:0007669"/>
    <property type="project" value="InterPro"/>
</dbReference>
<dbReference type="Gene3D" id="3.30.70.270">
    <property type="match status" value="1"/>
</dbReference>
<dbReference type="Proteomes" id="UP000323521">
    <property type="component" value="Chromosome"/>
</dbReference>
<dbReference type="PANTHER" id="PTHR33121:SF76">
    <property type="entry name" value="SIGNALING PROTEIN"/>
    <property type="match status" value="1"/>
</dbReference>
<dbReference type="Pfam" id="PF00990">
    <property type="entry name" value="GGDEF"/>
    <property type="match status" value="1"/>
</dbReference>